<dbReference type="GO" id="GO:0022857">
    <property type="term" value="F:transmembrane transporter activity"/>
    <property type="evidence" value="ECO:0007669"/>
    <property type="project" value="InterPro"/>
</dbReference>
<dbReference type="KEGG" id="scc:Spico_1656"/>
<feature type="transmembrane region" description="Helical" evidence="11">
    <location>
        <begin position="33"/>
        <end position="54"/>
    </location>
</feature>
<keyword evidence="7 11" id="KW-1133">Transmembrane helix</keyword>
<comment type="function">
    <text evidence="9">Part of the ABC transporter complex LsrABCD involved in autoinducer 2 (AI-2) import. Probably responsible for the translocation of the substrate across the membrane.</text>
</comment>
<evidence type="ECO:0000256" key="11">
    <source>
        <dbReference type="SAM" id="Phobius"/>
    </source>
</evidence>
<feature type="transmembrane region" description="Helical" evidence="11">
    <location>
        <begin position="286"/>
        <end position="306"/>
    </location>
</feature>
<dbReference type="AlphaFoldDB" id="F4GKH1"/>
<name>F4GKH1_PARC1</name>
<evidence type="ECO:0000256" key="3">
    <source>
        <dbReference type="ARBA" id="ARBA00022448"/>
    </source>
</evidence>
<evidence type="ECO:0000256" key="4">
    <source>
        <dbReference type="ARBA" id="ARBA00022475"/>
    </source>
</evidence>
<evidence type="ECO:0000256" key="2">
    <source>
        <dbReference type="ARBA" id="ARBA00011262"/>
    </source>
</evidence>
<evidence type="ECO:0000256" key="8">
    <source>
        <dbReference type="ARBA" id="ARBA00023136"/>
    </source>
</evidence>
<reference evidence="12 13" key="2">
    <citation type="journal article" date="2012" name="Stand. Genomic Sci.">
        <title>Complete genome sequence of the termite hindgut bacterium Spirochaeta coccoides type strain (SPN1(T)), reclassification in the genus Sphaerochaeta as Sphaerochaeta coccoides comb. nov. and emendations of the family Spirochaetaceae and the genus Sphaerochaeta.</title>
        <authorList>
            <person name="Abt B."/>
            <person name="Han C."/>
            <person name="Scheuner C."/>
            <person name="Lu M."/>
            <person name="Lapidus A."/>
            <person name="Nolan M."/>
            <person name="Lucas S."/>
            <person name="Hammon N."/>
            <person name="Deshpande S."/>
            <person name="Cheng J.F."/>
            <person name="Tapia R."/>
            <person name="Goodwin L.A."/>
            <person name="Pitluck S."/>
            <person name="Liolios K."/>
            <person name="Pagani I."/>
            <person name="Ivanova N."/>
            <person name="Mavromatis K."/>
            <person name="Mikhailova N."/>
            <person name="Huntemann M."/>
            <person name="Pati A."/>
            <person name="Chen A."/>
            <person name="Palaniappan K."/>
            <person name="Land M."/>
            <person name="Hauser L."/>
            <person name="Brambilla E.M."/>
            <person name="Rohde M."/>
            <person name="Spring S."/>
            <person name="Gronow S."/>
            <person name="Goker M."/>
            <person name="Woyke T."/>
            <person name="Bristow J."/>
            <person name="Eisen J.A."/>
            <person name="Markowitz V."/>
            <person name="Hugenholtz P."/>
            <person name="Kyrpides N.C."/>
            <person name="Klenk H.P."/>
            <person name="Detter J.C."/>
        </authorList>
    </citation>
    <scope>NUCLEOTIDE SEQUENCE [LARGE SCALE GENOMIC DNA]</scope>
    <source>
        <strain evidence="13">ATCC BAA-1237 / DSM 17374 / SPN1</strain>
    </source>
</reference>
<feature type="transmembrane region" description="Helical" evidence="11">
    <location>
        <begin position="312"/>
        <end position="331"/>
    </location>
</feature>
<evidence type="ECO:0000256" key="1">
    <source>
        <dbReference type="ARBA" id="ARBA00004651"/>
    </source>
</evidence>
<dbReference type="Pfam" id="PF02653">
    <property type="entry name" value="BPD_transp_2"/>
    <property type="match status" value="1"/>
</dbReference>
<keyword evidence="8 11" id="KW-0472">Membrane</keyword>
<organism evidence="12 13">
    <name type="scientific">Parasphaerochaeta coccoides (strain ATCC BAA-1237 / DSM 17374 / SPN1)</name>
    <name type="common">Sphaerochaeta coccoides</name>
    <dbReference type="NCBI Taxonomy" id="760011"/>
    <lineage>
        <taxon>Bacteria</taxon>
        <taxon>Pseudomonadati</taxon>
        <taxon>Spirochaetota</taxon>
        <taxon>Spirochaetia</taxon>
        <taxon>Spirochaetales</taxon>
        <taxon>Sphaerochaetaceae</taxon>
        <taxon>Parasphaerochaeta</taxon>
    </lineage>
</organism>
<proteinExistence type="predicted"/>
<dbReference type="EMBL" id="CP002659">
    <property type="protein sequence ID" value="AEC02854.1"/>
    <property type="molecule type" value="Genomic_DNA"/>
</dbReference>
<evidence type="ECO:0000313" key="12">
    <source>
        <dbReference type="EMBL" id="AEC02854.1"/>
    </source>
</evidence>
<feature type="transmembrane region" description="Helical" evidence="11">
    <location>
        <begin position="232"/>
        <end position="254"/>
    </location>
</feature>
<dbReference type="Proteomes" id="UP000007939">
    <property type="component" value="Chromosome"/>
</dbReference>
<evidence type="ECO:0000256" key="5">
    <source>
        <dbReference type="ARBA" id="ARBA00022519"/>
    </source>
</evidence>
<dbReference type="InterPro" id="IPR001851">
    <property type="entry name" value="ABC_transp_permease"/>
</dbReference>
<accession>F4GKH1</accession>
<dbReference type="STRING" id="760011.Spico_1656"/>
<feature type="transmembrane region" description="Helical" evidence="11">
    <location>
        <begin position="74"/>
        <end position="101"/>
    </location>
</feature>
<protein>
    <recommendedName>
        <fullName evidence="10">Autoinducer 2 import system permease protein LsrD</fullName>
    </recommendedName>
</protein>
<dbReference type="eggNOG" id="COG1172">
    <property type="taxonomic scope" value="Bacteria"/>
</dbReference>
<dbReference type="GO" id="GO:0005886">
    <property type="term" value="C:plasma membrane"/>
    <property type="evidence" value="ECO:0007669"/>
    <property type="project" value="UniProtKB-SubCell"/>
</dbReference>
<keyword evidence="6 11" id="KW-0812">Transmembrane</keyword>
<evidence type="ECO:0000256" key="10">
    <source>
        <dbReference type="ARBA" id="ARBA00039381"/>
    </source>
</evidence>
<evidence type="ECO:0000256" key="9">
    <source>
        <dbReference type="ARBA" id="ARBA00025439"/>
    </source>
</evidence>
<dbReference type="HOGENOM" id="CLU_028880_0_0_12"/>
<sequence>MSTNEKELVARSRLVDESGLKEQLIRIFTQWEVLLGIIFILMVLFFTGRTPYFLDWFNLMNASFQFSEKAIMALPMVFIIMCGDIDISVASIIALCGFLMGMVADAGGSTVQIIVVGLATGTVAGLINGLLITGFRMPAIAVTLATQAIYRGIAKAIMTEHAFTRYPEGFGYFGQGYIPGTVIPFQLVLYLVLALIMGFILHRTMFGWNLYAIGNSQEAARFSGINVQKARVINYMLMGFFTGIASILLLSRILSARSNIATGYDMEVITLVVLGGVSINGGKGNMGGVVIAAFLVGYLKFGMGLLKLSSTVMSIVTGGLLIVAVLLPRLLDVYKQNRKLRMQQKSMVSATHGHEVEHGKGE</sequence>
<dbReference type="PANTHER" id="PTHR32196">
    <property type="entry name" value="ABC TRANSPORTER PERMEASE PROTEIN YPHD-RELATED-RELATED"/>
    <property type="match status" value="1"/>
</dbReference>
<keyword evidence="5" id="KW-0997">Cell inner membrane</keyword>
<dbReference type="CDD" id="cd06579">
    <property type="entry name" value="TM_PBP1_transp_AraH_like"/>
    <property type="match status" value="1"/>
</dbReference>
<feature type="transmembrane region" description="Helical" evidence="11">
    <location>
        <begin position="113"/>
        <end position="135"/>
    </location>
</feature>
<dbReference type="OrthoDB" id="9784538at2"/>
<feature type="transmembrane region" description="Helical" evidence="11">
    <location>
        <begin position="260"/>
        <end position="279"/>
    </location>
</feature>
<evidence type="ECO:0000313" key="13">
    <source>
        <dbReference type="Proteomes" id="UP000007939"/>
    </source>
</evidence>
<reference evidence="13" key="1">
    <citation type="submission" date="2011-04" db="EMBL/GenBank/DDBJ databases">
        <title>The complete genome of Spirochaeta coccoides DSM 17374.</title>
        <authorList>
            <person name="Lucas S."/>
            <person name="Copeland A."/>
            <person name="Lapidus A."/>
            <person name="Bruce D."/>
            <person name="Goodwin L."/>
            <person name="Pitluck S."/>
            <person name="Peters L."/>
            <person name="Kyrpides N."/>
            <person name="Mavromatis K."/>
            <person name="Pagani I."/>
            <person name="Ivanova N."/>
            <person name="Ovchinnikova G."/>
            <person name="Lu M."/>
            <person name="Detter J.C."/>
            <person name="Tapia R."/>
            <person name="Han C."/>
            <person name="Land M."/>
            <person name="Hauser L."/>
            <person name="Markowitz V."/>
            <person name="Cheng J.-F."/>
            <person name="Hugenholtz P."/>
            <person name="Woyke T."/>
            <person name="Wu D."/>
            <person name="Spring S."/>
            <person name="Schroeder M."/>
            <person name="Brambilla E."/>
            <person name="Klenk H.-P."/>
            <person name="Eisen J.A."/>
        </authorList>
    </citation>
    <scope>NUCLEOTIDE SEQUENCE [LARGE SCALE GENOMIC DNA]</scope>
    <source>
        <strain evidence="13">ATCC BAA-1237 / DSM 17374 / SPN1</strain>
    </source>
</reference>
<dbReference type="RefSeq" id="WP_013740247.1">
    <property type="nucleotide sequence ID" value="NC_015436.1"/>
</dbReference>
<gene>
    <name evidence="12" type="ordered locus">Spico_1656</name>
</gene>
<dbReference type="PANTHER" id="PTHR32196:SF71">
    <property type="entry name" value="AUTOINDUCER 2 IMPORT SYSTEM PERMEASE PROTEIN LSRD"/>
    <property type="match status" value="1"/>
</dbReference>
<keyword evidence="13" id="KW-1185">Reference proteome</keyword>
<comment type="subcellular location">
    <subcellularLocation>
        <location evidence="1">Cell membrane</location>
        <topology evidence="1">Multi-pass membrane protein</topology>
    </subcellularLocation>
</comment>
<comment type="subunit">
    <text evidence="2">The complex is composed of two ATP-binding proteins (LsrA), two transmembrane proteins (LsrC and LsrD) and a solute-binding protein (LsrB).</text>
</comment>
<evidence type="ECO:0000256" key="6">
    <source>
        <dbReference type="ARBA" id="ARBA00022692"/>
    </source>
</evidence>
<feature type="transmembrane region" description="Helical" evidence="11">
    <location>
        <begin position="187"/>
        <end position="211"/>
    </location>
</feature>
<keyword evidence="3" id="KW-0813">Transport</keyword>
<keyword evidence="4" id="KW-1003">Cell membrane</keyword>
<evidence type="ECO:0000256" key="7">
    <source>
        <dbReference type="ARBA" id="ARBA00022989"/>
    </source>
</evidence>